<dbReference type="GO" id="GO:0002376">
    <property type="term" value="P:immune system process"/>
    <property type="evidence" value="ECO:0007669"/>
    <property type="project" value="TreeGrafter"/>
</dbReference>
<evidence type="ECO:0000256" key="5">
    <source>
        <dbReference type="ARBA" id="ARBA00023242"/>
    </source>
</evidence>
<gene>
    <name evidence="7" type="ORF">Bpfe_016834</name>
</gene>
<evidence type="ECO:0000256" key="3">
    <source>
        <dbReference type="ARBA" id="ARBA00023125"/>
    </source>
</evidence>
<dbReference type="InterPro" id="IPR019471">
    <property type="entry name" value="Interferon_reg_factor-3"/>
</dbReference>
<dbReference type="InterPro" id="IPR036388">
    <property type="entry name" value="WH-like_DNA-bd_sf"/>
</dbReference>
<keyword evidence="5" id="KW-0539">Nucleus</keyword>
<sequence>MENHRESRKRLRPWLERMINSGECPGLVWENREDRTFRIPWRHFNNKEWVEEDSKIFREWAKYTGKYQDGDKVEYPVWKTRLRCALKKIPEIKEIPDMHRIEDANPYRVYKFVDVPLMKRPCEFDTDSCHSQSSNMSHHIIDDQPSPSPPNFLDSSYIAAEKPANVPTVVFDEDVYRLQTKKESPPDFLYYEDNKDHIVSTVMQNFCEKSYQPVSHLNFEGPPILEENVLQSSEPMTSLPSDLKSVNTDDLCLLANMELPNSMTSITNTSNLSMEVPNVGTGAIVNTPATSTCMHVLVYYGAPSVQVTAHTIPGVGCRFFSPNFGPVSVNDSRIEETLFGPKNVYQIALPSPEQYLNDNNCYQEQKPLISDLLEKMERGVVLTNIDSDIYVQRLCRTRVFLTDGASESMQLDRKGSTVTKAFDFKQFLREYEEYRHGLKKDLPKPFFMLTLGQEIKKSHYNPMGNILIHVVVKHDLATKIIAQDPNANNSSSGVFYSYDSYDKFLEEVKKVQIV</sequence>
<dbReference type="SUPFAM" id="SSF49879">
    <property type="entry name" value="SMAD/FHA domain"/>
    <property type="match status" value="1"/>
</dbReference>
<keyword evidence="3" id="KW-0238">DNA-binding</keyword>
<name>A0AAD8F761_BIOPF</name>
<dbReference type="Proteomes" id="UP001233172">
    <property type="component" value="Unassembled WGS sequence"/>
</dbReference>
<dbReference type="EMBL" id="JASAOG010000083">
    <property type="protein sequence ID" value="KAK0053840.1"/>
    <property type="molecule type" value="Genomic_DNA"/>
</dbReference>
<organism evidence="7 8">
    <name type="scientific">Biomphalaria pfeifferi</name>
    <name type="common">Bloodfluke planorb</name>
    <name type="synonym">Freshwater snail</name>
    <dbReference type="NCBI Taxonomy" id="112525"/>
    <lineage>
        <taxon>Eukaryota</taxon>
        <taxon>Metazoa</taxon>
        <taxon>Spiralia</taxon>
        <taxon>Lophotrochozoa</taxon>
        <taxon>Mollusca</taxon>
        <taxon>Gastropoda</taxon>
        <taxon>Heterobranchia</taxon>
        <taxon>Euthyneura</taxon>
        <taxon>Panpulmonata</taxon>
        <taxon>Hygrophila</taxon>
        <taxon>Lymnaeoidea</taxon>
        <taxon>Planorbidae</taxon>
        <taxon>Biomphalaria</taxon>
    </lineage>
</organism>
<dbReference type="InterPro" id="IPR001346">
    <property type="entry name" value="Interferon_reg_fact_DNA-bd_dom"/>
</dbReference>
<comment type="caution">
    <text evidence="7">The sequence shown here is derived from an EMBL/GenBank/DDBJ whole genome shotgun (WGS) entry which is preliminary data.</text>
</comment>
<dbReference type="PROSITE" id="PS51507">
    <property type="entry name" value="IRF_2"/>
    <property type="match status" value="1"/>
</dbReference>
<dbReference type="Pfam" id="PF10401">
    <property type="entry name" value="IRF-3"/>
    <property type="match status" value="1"/>
</dbReference>
<dbReference type="InterPro" id="IPR019817">
    <property type="entry name" value="Interferon_reg_fac_CS"/>
</dbReference>
<proteinExistence type="predicted"/>
<evidence type="ECO:0000256" key="4">
    <source>
        <dbReference type="ARBA" id="ARBA00023163"/>
    </source>
</evidence>
<dbReference type="PANTHER" id="PTHR11949">
    <property type="entry name" value="INTERFERON REGULATORY FACTOR"/>
    <property type="match status" value="1"/>
</dbReference>
<protein>
    <submittedName>
        <fullName evidence="7">Interferon regulatory factor 8</fullName>
    </submittedName>
</protein>
<dbReference type="AlphaFoldDB" id="A0AAD8F761"/>
<dbReference type="SUPFAM" id="SSF46785">
    <property type="entry name" value="Winged helix' DNA-binding domain"/>
    <property type="match status" value="1"/>
</dbReference>
<reference evidence="7" key="1">
    <citation type="journal article" date="2023" name="PLoS Negl. Trop. Dis.">
        <title>A genome sequence for Biomphalaria pfeifferi, the major vector snail for the human-infecting parasite Schistosoma mansoni.</title>
        <authorList>
            <person name="Bu L."/>
            <person name="Lu L."/>
            <person name="Laidemitt M.R."/>
            <person name="Zhang S.M."/>
            <person name="Mutuku M."/>
            <person name="Mkoji G."/>
            <person name="Steinauer M."/>
            <person name="Loker E.S."/>
        </authorList>
    </citation>
    <scope>NUCLEOTIDE SEQUENCE</scope>
    <source>
        <strain evidence="7">KasaAsao</strain>
    </source>
</reference>
<dbReference type="InterPro" id="IPR017855">
    <property type="entry name" value="SMAD-like_dom_sf"/>
</dbReference>
<dbReference type="GO" id="GO:0005634">
    <property type="term" value="C:nucleus"/>
    <property type="evidence" value="ECO:0007669"/>
    <property type="project" value="UniProtKB-SubCell"/>
</dbReference>
<evidence type="ECO:0000256" key="1">
    <source>
        <dbReference type="ARBA" id="ARBA00004123"/>
    </source>
</evidence>
<keyword evidence="8" id="KW-1185">Reference proteome</keyword>
<accession>A0AAD8F761</accession>
<dbReference type="InterPro" id="IPR008984">
    <property type="entry name" value="SMAD_FHA_dom_sf"/>
</dbReference>
<evidence type="ECO:0000256" key="2">
    <source>
        <dbReference type="ARBA" id="ARBA00023015"/>
    </source>
</evidence>
<dbReference type="GO" id="GO:0000978">
    <property type="term" value="F:RNA polymerase II cis-regulatory region sequence-specific DNA binding"/>
    <property type="evidence" value="ECO:0007669"/>
    <property type="project" value="TreeGrafter"/>
</dbReference>
<keyword evidence="2" id="KW-0805">Transcription regulation</keyword>
<dbReference type="SMART" id="SM01243">
    <property type="entry name" value="IRF-3"/>
    <property type="match status" value="1"/>
</dbReference>
<dbReference type="PANTHER" id="PTHR11949:SF53">
    <property type="entry name" value="IRF TRYPTOPHAN PENTAD REPEAT DOMAIN-CONTAINING PROTEIN"/>
    <property type="match status" value="1"/>
</dbReference>
<comment type="subcellular location">
    <subcellularLocation>
        <location evidence="1">Nucleus</location>
    </subcellularLocation>
</comment>
<dbReference type="SMART" id="SM00348">
    <property type="entry name" value="IRF"/>
    <property type="match status" value="1"/>
</dbReference>
<evidence type="ECO:0000313" key="8">
    <source>
        <dbReference type="Proteomes" id="UP001233172"/>
    </source>
</evidence>
<dbReference type="Gene3D" id="2.60.200.10">
    <property type="match status" value="1"/>
</dbReference>
<evidence type="ECO:0000313" key="7">
    <source>
        <dbReference type="EMBL" id="KAK0053840.1"/>
    </source>
</evidence>
<dbReference type="GO" id="GO:0000981">
    <property type="term" value="F:DNA-binding transcription factor activity, RNA polymerase II-specific"/>
    <property type="evidence" value="ECO:0007669"/>
    <property type="project" value="TreeGrafter"/>
</dbReference>
<dbReference type="PROSITE" id="PS00601">
    <property type="entry name" value="IRF_1"/>
    <property type="match status" value="1"/>
</dbReference>
<dbReference type="PRINTS" id="PR00267">
    <property type="entry name" value="INTFRNREGFCT"/>
</dbReference>
<feature type="domain" description="IRF tryptophan pentad repeat" evidence="6">
    <location>
        <begin position="8"/>
        <end position="114"/>
    </location>
</feature>
<reference evidence="7" key="2">
    <citation type="submission" date="2023-04" db="EMBL/GenBank/DDBJ databases">
        <authorList>
            <person name="Bu L."/>
            <person name="Lu L."/>
            <person name="Laidemitt M.R."/>
            <person name="Zhang S.M."/>
            <person name="Mutuku M."/>
            <person name="Mkoji G."/>
            <person name="Steinauer M."/>
            <person name="Loker E.S."/>
        </authorList>
    </citation>
    <scope>NUCLEOTIDE SEQUENCE</scope>
    <source>
        <strain evidence="7">KasaAsao</strain>
        <tissue evidence="7">Whole Snail</tissue>
    </source>
</reference>
<keyword evidence="4" id="KW-0804">Transcription</keyword>
<evidence type="ECO:0000259" key="6">
    <source>
        <dbReference type="PROSITE" id="PS51507"/>
    </source>
</evidence>
<dbReference type="CDD" id="cd00103">
    <property type="entry name" value="IRF"/>
    <property type="match status" value="1"/>
</dbReference>
<dbReference type="Gene3D" id="1.10.10.10">
    <property type="entry name" value="Winged helix-like DNA-binding domain superfamily/Winged helix DNA-binding domain"/>
    <property type="match status" value="1"/>
</dbReference>
<dbReference type="Pfam" id="PF00605">
    <property type="entry name" value="IRF"/>
    <property type="match status" value="1"/>
</dbReference>
<dbReference type="InterPro" id="IPR036390">
    <property type="entry name" value="WH_DNA-bd_sf"/>
</dbReference>
<dbReference type="GO" id="GO:0045893">
    <property type="term" value="P:positive regulation of DNA-templated transcription"/>
    <property type="evidence" value="ECO:0007669"/>
    <property type="project" value="UniProtKB-ARBA"/>
</dbReference>